<dbReference type="GO" id="GO:0006952">
    <property type="term" value="P:defense response"/>
    <property type="evidence" value="ECO:0007669"/>
    <property type="project" value="InterPro"/>
</dbReference>
<feature type="domain" description="C2" evidence="2">
    <location>
        <begin position="17"/>
        <end position="141"/>
    </location>
</feature>
<evidence type="ECO:0000313" key="3">
    <source>
        <dbReference type="EMBL" id="WOL10647.1"/>
    </source>
</evidence>
<dbReference type="PANTHER" id="PTHR32246">
    <property type="entry name" value="INGRESSION PROTEIN FIC1"/>
    <property type="match status" value="1"/>
</dbReference>
<feature type="region of interest" description="Disordered" evidence="1">
    <location>
        <begin position="163"/>
        <end position="235"/>
    </location>
</feature>
<dbReference type="Pfam" id="PF00168">
    <property type="entry name" value="C2"/>
    <property type="match status" value="1"/>
</dbReference>
<feature type="region of interest" description="Disordered" evidence="1">
    <location>
        <begin position="1"/>
        <end position="30"/>
    </location>
</feature>
<dbReference type="SUPFAM" id="SSF49562">
    <property type="entry name" value="C2 domain (Calcium/lipid-binding domain, CaLB)"/>
    <property type="match status" value="1"/>
</dbReference>
<evidence type="ECO:0000259" key="2">
    <source>
        <dbReference type="PROSITE" id="PS50004"/>
    </source>
</evidence>
<protein>
    <recommendedName>
        <fullName evidence="2">C2 domain-containing protein</fullName>
    </recommendedName>
</protein>
<dbReference type="EMBL" id="CP136895">
    <property type="protein sequence ID" value="WOL10647.1"/>
    <property type="molecule type" value="Genomic_DNA"/>
</dbReference>
<feature type="compositionally biased region" description="Pro residues" evidence="1">
    <location>
        <begin position="1"/>
        <end position="10"/>
    </location>
</feature>
<evidence type="ECO:0000256" key="1">
    <source>
        <dbReference type="SAM" id="MobiDB-lite"/>
    </source>
</evidence>
<dbReference type="InterPro" id="IPR044750">
    <property type="entry name" value="C2_SRC2/BAP"/>
</dbReference>
<dbReference type="Proteomes" id="UP001327560">
    <property type="component" value="Chromosome 6"/>
</dbReference>
<dbReference type="PANTHER" id="PTHR32246:SF143">
    <property type="entry name" value="CALCIUM-DEPENDENT LIPID-BINDING (CALB DOMAIN) FAMILY PROTEIN"/>
    <property type="match status" value="1"/>
</dbReference>
<feature type="compositionally biased region" description="Basic and acidic residues" evidence="1">
    <location>
        <begin position="181"/>
        <end position="212"/>
    </location>
</feature>
<dbReference type="AlphaFoldDB" id="A0AAQ3KKK7"/>
<accession>A0AAQ3KKK7</accession>
<evidence type="ECO:0000313" key="4">
    <source>
        <dbReference type="Proteomes" id="UP001327560"/>
    </source>
</evidence>
<name>A0AAQ3KKK7_9LILI</name>
<organism evidence="3 4">
    <name type="scientific">Canna indica</name>
    <name type="common">Indian-shot</name>
    <dbReference type="NCBI Taxonomy" id="4628"/>
    <lineage>
        <taxon>Eukaryota</taxon>
        <taxon>Viridiplantae</taxon>
        <taxon>Streptophyta</taxon>
        <taxon>Embryophyta</taxon>
        <taxon>Tracheophyta</taxon>
        <taxon>Spermatophyta</taxon>
        <taxon>Magnoliopsida</taxon>
        <taxon>Liliopsida</taxon>
        <taxon>Zingiberales</taxon>
        <taxon>Cannaceae</taxon>
        <taxon>Canna</taxon>
    </lineage>
</organism>
<dbReference type="SMART" id="SM00239">
    <property type="entry name" value="C2"/>
    <property type="match status" value="1"/>
</dbReference>
<keyword evidence="4" id="KW-1185">Reference proteome</keyword>
<gene>
    <name evidence="3" type="ORF">Cni_G19406</name>
</gene>
<reference evidence="3 4" key="1">
    <citation type="submission" date="2023-10" db="EMBL/GenBank/DDBJ databases">
        <title>Chromosome-scale genome assembly provides insights into flower coloration mechanisms of Canna indica.</title>
        <authorList>
            <person name="Li C."/>
        </authorList>
    </citation>
    <scope>NUCLEOTIDE SEQUENCE [LARGE SCALE GENOMIC DNA]</scope>
    <source>
        <tissue evidence="3">Flower</tissue>
    </source>
</reference>
<sequence>MAPPLKPPPLRAVRGRGGGDDGYHATPPPSPFSSPHLEVALISAQDLYPAARSMHTYAVAYLSSDHRVRTRVDAAGHTDPAWNEKFVFRVDNHVLRSETAAITIDIYAARTGIFMGSDTHIGTARALISTLRPSSTLRYAALQVRRPTTLRPQGILNLSVALADPHPPHAEHRPISTPKVDPPKTKRRTADTNRETDKEKTEVERQLEKWRAEIPPASGEMVKEERVGGRTGRNRAPMVVPAVKEKAPVRWERRRSFGRTFACFGGEYEESSEYVPAARIVQERPARRGARDY</sequence>
<dbReference type="CDD" id="cd04051">
    <property type="entry name" value="C2_SRC2_like"/>
    <property type="match status" value="1"/>
</dbReference>
<dbReference type="InterPro" id="IPR035892">
    <property type="entry name" value="C2_domain_sf"/>
</dbReference>
<dbReference type="Gene3D" id="2.60.40.150">
    <property type="entry name" value="C2 domain"/>
    <property type="match status" value="1"/>
</dbReference>
<proteinExistence type="predicted"/>
<dbReference type="InterPro" id="IPR000008">
    <property type="entry name" value="C2_dom"/>
</dbReference>
<dbReference type="PROSITE" id="PS50004">
    <property type="entry name" value="C2"/>
    <property type="match status" value="1"/>
</dbReference>